<keyword evidence="7" id="KW-0456">Lyase</keyword>
<dbReference type="InterPro" id="IPR015421">
    <property type="entry name" value="PyrdxlP-dep_Trfase_major"/>
</dbReference>
<dbReference type="SUPFAM" id="SSF53383">
    <property type="entry name" value="PLP-dependent transferases"/>
    <property type="match status" value="1"/>
</dbReference>
<gene>
    <name evidence="7" type="ORF">PJIAN_425</name>
</gene>
<evidence type="ECO:0000256" key="1">
    <source>
        <dbReference type="ARBA" id="ARBA00001933"/>
    </source>
</evidence>
<dbReference type="RefSeq" id="WP_068704768.1">
    <property type="nucleotide sequence ID" value="NZ_BDCR01000004.1"/>
</dbReference>
<evidence type="ECO:0000256" key="5">
    <source>
        <dbReference type="PIRSR" id="PIRSR001434-2"/>
    </source>
</evidence>
<feature type="modified residue" description="N6-(pyridoxal phosphate)lysine" evidence="5">
    <location>
        <position position="206"/>
    </location>
</feature>
<keyword evidence="3" id="KW-0808">Transferase</keyword>
<keyword evidence="4 5" id="KW-0663">Pyridoxal phosphate</keyword>
<evidence type="ECO:0000313" key="7">
    <source>
        <dbReference type="EMBL" id="GAT63488.1"/>
    </source>
</evidence>
<dbReference type="Proteomes" id="UP000076586">
    <property type="component" value="Unassembled WGS sequence"/>
</dbReference>
<name>A0A171ABN4_9BACT</name>
<dbReference type="GO" id="GO:0019346">
    <property type="term" value="P:transsulfuration"/>
    <property type="evidence" value="ECO:0007669"/>
    <property type="project" value="InterPro"/>
</dbReference>
<organism evidence="7 8">
    <name type="scientific">Paludibacter jiangxiensis</name>
    <dbReference type="NCBI Taxonomy" id="681398"/>
    <lineage>
        <taxon>Bacteria</taxon>
        <taxon>Pseudomonadati</taxon>
        <taxon>Bacteroidota</taxon>
        <taxon>Bacteroidia</taxon>
        <taxon>Bacteroidales</taxon>
        <taxon>Paludibacteraceae</taxon>
        <taxon>Paludibacter</taxon>
    </lineage>
</organism>
<evidence type="ECO:0000256" key="6">
    <source>
        <dbReference type="RuleBase" id="RU362118"/>
    </source>
</evidence>
<dbReference type="STRING" id="681398.PJIAN_425"/>
<dbReference type="GO" id="GO:0016829">
    <property type="term" value="F:lyase activity"/>
    <property type="evidence" value="ECO:0007669"/>
    <property type="project" value="UniProtKB-KW"/>
</dbReference>
<dbReference type="GO" id="GO:0030170">
    <property type="term" value="F:pyridoxal phosphate binding"/>
    <property type="evidence" value="ECO:0007669"/>
    <property type="project" value="InterPro"/>
</dbReference>
<keyword evidence="8" id="KW-1185">Reference proteome</keyword>
<dbReference type="PANTHER" id="PTHR43797">
    <property type="entry name" value="HOMOCYSTEINE/CYSTEINE SYNTHASE"/>
    <property type="match status" value="1"/>
</dbReference>
<evidence type="ECO:0000256" key="3">
    <source>
        <dbReference type="ARBA" id="ARBA00022679"/>
    </source>
</evidence>
<dbReference type="GO" id="GO:0071269">
    <property type="term" value="P:L-homocysteine biosynthetic process"/>
    <property type="evidence" value="ECO:0007669"/>
    <property type="project" value="TreeGrafter"/>
</dbReference>
<dbReference type="Gene3D" id="3.90.1150.10">
    <property type="entry name" value="Aspartate Aminotransferase, domain 1"/>
    <property type="match status" value="1"/>
</dbReference>
<dbReference type="EMBL" id="BDCR01000004">
    <property type="protein sequence ID" value="GAT63488.1"/>
    <property type="molecule type" value="Genomic_DNA"/>
</dbReference>
<evidence type="ECO:0000256" key="4">
    <source>
        <dbReference type="ARBA" id="ARBA00022898"/>
    </source>
</evidence>
<dbReference type="OrthoDB" id="9803729at2"/>
<dbReference type="GO" id="GO:0005737">
    <property type="term" value="C:cytoplasm"/>
    <property type="evidence" value="ECO:0007669"/>
    <property type="project" value="TreeGrafter"/>
</dbReference>
<dbReference type="GO" id="GO:0003961">
    <property type="term" value="F:O-acetylhomoserine aminocarboxypropyltransferase activity"/>
    <property type="evidence" value="ECO:0007669"/>
    <property type="project" value="TreeGrafter"/>
</dbReference>
<dbReference type="FunFam" id="3.40.640.10:FF:000046">
    <property type="entry name" value="Cystathionine gamma-lyase"/>
    <property type="match status" value="1"/>
</dbReference>
<dbReference type="InterPro" id="IPR015422">
    <property type="entry name" value="PyrdxlP-dep_Trfase_small"/>
</dbReference>
<dbReference type="Gene3D" id="3.40.640.10">
    <property type="entry name" value="Type I PLP-dependent aspartate aminotransferase-like (Major domain)"/>
    <property type="match status" value="1"/>
</dbReference>
<dbReference type="InterPro" id="IPR006235">
    <property type="entry name" value="OAc-hSer/O-AcSer_sulfhydrylase"/>
</dbReference>
<evidence type="ECO:0000313" key="8">
    <source>
        <dbReference type="Proteomes" id="UP000076586"/>
    </source>
</evidence>
<comment type="caution">
    <text evidence="7">The sequence shown here is derived from an EMBL/GenBank/DDBJ whole genome shotgun (WGS) entry which is preliminary data.</text>
</comment>
<dbReference type="PIRSF" id="PIRSF001434">
    <property type="entry name" value="CGS"/>
    <property type="match status" value="1"/>
</dbReference>
<dbReference type="AlphaFoldDB" id="A0A171ABN4"/>
<reference evidence="8" key="2">
    <citation type="journal article" date="2017" name="Genome Announc.">
        <title>Draft genome sequence of Paludibacter jiangxiensis NM7(T), a propionate-producing fermentative bacterium.</title>
        <authorList>
            <person name="Qiu Y.-L."/>
            <person name="Tourlousse D.M."/>
            <person name="Matsuura N."/>
            <person name="Ohashi A."/>
            <person name="Sekiguchi Y."/>
        </authorList>
    </citation>
    <scope>NUCLEOTIDE SEQUENCE [LARGE SCALE GENOMIC DNA]</scope>
    <source>
        <strain evidence="8">NM7</strain>
    </source>
</reference>
<dbReference type="GO" id="GO:0006535">
    <property type="term" value="P:cysteine biosynthetic process from serine"/>
    <property type="evidence" value="ECO:0007669"/>
    <property type="project" value="TreeGrafter"/>
</dbReference>
<dbReference type="Pfam" id="PF01053">
    <property type="entry name" value="Cys_Met_Meta_PP"/>
    <property type="match status" value="1"/>
</dbReference>
<comment type="cofactor">
    <cofactor evidence="1 6">
        <name>pyridoxal 5'-phosphate</name>
        <dbReference type="ChEBI" id="CHEBI:597326"/>
    </cofactor>
</comment>
<comment type="similarity">
    <text evidence="2 6">Belongs to the trans-sulfuration enzymes family.</text>
</comment>
<dbReference type="PANTHER" id="PTHR43797:SF2">
    <property type="entry name" value="HOMOCYSTEINE_CYSTEINE SYNTHASE"/>
    <property type="match status" value="1"/>
</dbReference>
<reference evidence="8" key="1">
    <citation type="submission" date="2016-04" db="EMBL/GenBank/DDBJ databases">
        <title>Draft genome sequence of Paludibacter jiangxiensis strain NM7.</title>
        <authorList>
            <person name="Qiu Y."/>
            <person name="Matsuura N."/>
            <person name="Ohashi A."/>
            <person name="Tourlousse M.D."/>
            <person name="Sekiguchi Y."/>
        </authorList>
    </citation>
    <scope>NUCLEOTIDE SEQUENCE [LARGE SCALE GENOMIC DNA]</scope>
    <source>
        <strain evidence="8">NM7</strain>
    </source>
</reference>
<proteinExistence type="inferred from homology"/>
<sequence length="409" mass="45252">MSENITTKILETSFAKNDLNNPLSMPVYNTAAYEFATAEEMEAAFIGKSAFHTYTRISNPTVEFFEKRVQQASGAMGVTAVSSGMAAISNVFMTLAFSGANIVTTSHLFGNTFSVLQFTLANFGVEVRFCDLLNLDEVEKNIDENTALVFTEVITNPHLEVVDLKALSDLTRKKQVPLVVDTTVVPWCAFKSRDFGANIEVVSSTKYISGGATSIGGLILDHGNFDWSHSKRLTFEANKFGSMAFHAKLRGEIFRNFGACMSPQTAYQQTLGLETMELRFNQAANTGLELAQWLETLPEVKKVSHNSLESNPFYAISAMQFGKVGTAMFTFELADKAACYAFMNKLKLIRRATNLFDNKSLIIHPLSTIYGTFSPEMKEKVGISDTLLRFSTGLEHVEDLKSDILQALR</sequence>
<evidence type="ECO:0000256" key="2">
    <source>
        <dbReference type="ARBA" id="ARBA00009077"/>
    </source>
</evidence>
<dbReference type="InterPro" id="IPR000277">
    <property type="entry name" value="Cys/Met-Metab_PyrdxlP-dep_enz"/>
</dbReference>
<accession>A0A171ABN4</accession>
<protein>
    <submittedName>
        <fullName evidence="7">O-acetylhomoserine (Thiol)-lyase</fullName>
    </submittedName>
</protein>
<dbReference type="InterPro" id="IPR015424">
    <property type="entry name" value="PyrdxlP-dep_Trfase"/>
</dbReference>
<dbReference type="GO" id="GO:0004124">
    <property type="term" value="F:cysteine synthase activity"/>
    <property type="evidence" value="ECO:0007669"/>
    <property type="project" value="TreeGrafter"/>
</dbReference>